<evidence type="ECO:0000313" key="4">
    <source>
        <dbReference type="Proteomes" id="UP000218069"/>
    </source>
</evidence>
<dbReference type="OrthoDB" id="9133361at2"/>
<evidence type="ECO:0000256" key="1">
    <source>
        <dbReference type="SAM" id="MobiDB-lite"/>
    </source>
</evidence>
<protein>
    <recommendedName>
        <fullName evidence="5">DUF2946 domain-containing protein</fullName>
    </recommendedName>
</protein>
<feature type="chain" id="PRO_5011277741" description="DUF2946 domain-containing protein" evidence="2">
    <location>
        <begin position="21"/>
        <end position="116"/>
    </location>
</feature>
<name>A0A240E3F9_9BURK</name>
<dbReference type="Proteomes" id="UP000218069">
    <property type="component" value="Unassembled WGS sequence"/>
</dbReference>
<feature type="region of interest" description="Disordered" evidence="1">
    <location>
        <begin position="41"/>
        <end position="64"/>
    </location>
</feature>
<evidence type="ECO:0000256" key="2">
    <source>
        <dbReference type="SAM" id="SignalP"/>
    </source>
</evidence>
<sequence>MLRVCLLILLVVLLPIRSFASESMGFSMAQPTHSMEMMADSDASHCEMMQSSSKQDPQSEQHDKPTCNACSLCMAFAFALPSIAMNFKQLSYQFAQQEPLFVYGALLALPIKPPIL</sequence>
<evidence type="ECO:0008006" key="5">
    <source>
        <dbReference type="Google" id="ProtNLM"/>
    </source>
</evidence>
<reference evidence="4" key="1">
    <citation type="submission" date="2017-08" db="EMBL/GenBank/DDBJ databases">
        <authorList>
            <person name="Varghese N."/>
            <person name="Submissions S."/>
        </authorList>
    </citation>
    <scope>NUCLEOTIDE SEQUENCE [LARGE SCALE GENOMIC DNA]</scope>
    <source>
        <strain evidence="4">AP-Melu-1000-B4</strain>
    </source>
</reference>
<keyword evidence="2" id="KW-0732">Signal</keyword>
<dbReference type="EMBL" id="OANS01000004">
    <property type="protein sequence ID" value="SNX29410.1"/>
    <property type="molecule type" value="Genomic_DNA"/>
</dbReference>
<organism evidence="3 4">
    <name type="scientific">Polynucleobacter meluiroseus</name>
    <dbReference type="NCBI Taxonomy" id="1938814"/>
    <lineage>
        <taxon>Bacteria</taxon>
        <taxon>Pseudomonadati</taxon>
        <taxon>Pseudomonadota</taxon>
        <taxon>Betaproteobacteria</taxon>
        <taxon>Burkholderiales</taxon>
        <taxon>Burkholderiaceae</taxon>
        <taxon>Polynucleobacter</taxon>
    </lineage>
</organism>
<feature type="signal peptide" evidence="2">
    <location>
        <begin position="1"/>
        <end position="20"/>
    </location>
</feature>
<accession>A0A240E3F9</accession>
<keyword evidence="4" id="KW-1185">Reference proteome</keyword>
<gene>
    <name evidence="3" type="ORF">SAMN06295945_1787</name>
</gene>
<evidence type="ECO:0000313" key="3">
    <source>
        <dbReference type="EMBL" id="SNX29410.1"/>
    </source>
</evidence>
<dbReference type="AlphaFoldDB" id="A0A240E3F9"/>
<proteinExistence type="predicted"/>
<dbReference type="GeneID" id="31482064"/>
<dbReference type="RefSeq" id="WP_011903511.1">
    <property type="nucleotide sequence ID" value="NZ_OANS01000004.1"/>
</dbReference>